<evidence type="ECO:0000256" key="3">
    <source>
        <dbReference type="ARBA" id="ARBA00022604"/>
    </source>
</evidence>
<dbReference type="Proteomes" id="UP001345219">
    <property type="component" value="Chromosome 22"/>
</dbReference>
<dbReference type="AlphaFoldDB" id="A0AAN7L1X7"/>
<reference evidence="5" key="2">
    <citation type="submission" date="2023-11" db="EMBL/GenBank/DDBJ databases">
        <authorList>
            <person name="Zhang X."/>
        </authorList>
    </citation>
    <scope>NUCLEOTIDE SEQUENCE</scope>
    <source>
        <tissue evidence="5">Roots</tissue>
    </source>
</reference>
<keyword evidence="2" id="KW-0217">Developmental protein</keyword>
<evidence type="ECO:0000256" key="2">
    <source>
        <dbReference type="ARBA" id="ARBA00022473"/>
    </source>
</evidence>
<dbReference type="GO" id="GO:0009733">
    <property type="term" value="P:response to auxin"/>
    <property type="evidence" value="ECO:0007669"/>
    <property type="project" value="InterPro"/>
</dbReference>
<comment type="caution">
    <text evidence="5">The sequence shown here is derived from an EMBL/GenBank/DDBJ whole genome shotgun (WGS) entry which is preliminary data.</text>
</comment>
<reference evidence="5 6" key="1">
    <citation type="journal article" date="2023" name="Hortic Res">
        <title>Pangenome of water caltrop reveals structural variations and asymmetric subgenome divergence after allopolyploidization.</title>
        <authorList>
            <person name="Zhang X."/>
            <person name="Chen Y."/>
            <person name="Wang L."/>
            <person name="Yuan Y."/>
            <person name="Fang M."/>
            <person name="Shi L."/>
            <person name="Lu R."/>
            <person name="Comes H.P."/>
            <person name="Ma Y."/>
            <person name="Chen Y."/>
            <person name="Huang G."/>
            <person name="Zhou Y."/>
            <person name="Zheng Z."/>
            <person name="Qiu Y."/>
        </authorList>
    </citation>
    <scope>NUCLEOTIDE SEQUENCE [LARGE SCALE GENOMIC DNA]</scope>
    <source>
        <tissue evidence="5">Roots</tissue>
    </source>
</reference>
<evidence type="ECO:0000313" key="5">
    <source>
        <dbReference type="EMBL" id="KAK4773485.1"/>
    </source>
</evidence>
<dbReference type="InterPro" id="IPR003676">
    <property type="entry name" value="SAUR_fam"/>
</dbReference>
<dbReference type="PANTHER" id="PTHR31374:SF139">
    <property type="entry name" value="OS02G0143300 PROTEIN"/>
    <property type="match status" value="1"/>
</dbReference>
<proteinExistence type="inferred from homology"/>
<evidence type="ECO:0000313" key="6">
    <source>
        <dbReference type="Proteomes" id="UP001345219"/>
    </source>
</evidence>
<evidence type="ECO:0000256" key="1">
    <source>
        <dbReference type="ARBA" id="ARBA00006974"/>
    </source>
</evidence>
<keyword evidence="3" id="KW-0341">Growth regulation</keyword>
<keyword evidence="6" id="KW-1185">Reference proteome</keyword>
<dbReference type="PANTHER" id="PTHR31374">
    <property type="entry name" value="AUXIN-INDUCED PROTEIN-LIKE-RELATED"/>
    <property type="match status" value="1"/>
</dbReference>
<protein>
    <submittedName>
        <fullName evidence="5">Uncharacterized protein</fullName>
    </submittedName>
</protein>
<sequence length="127" mass="14223">MVGFQSILGLSLKGILHLPKYSRAAITSRKKNPGLLRHEESSRRALLVEAEEGDGRSIPKGHLAVYVGPEMRRFVIPASCLAETEFRVLMDTVGEEFGFEHEGGLHIPCEEADFEEILGRCLQMKRM</sequence>
<name>A0AAN7L1X7_9MYRT</name>
<comment type="similarity">
    <text evidence="1">Belongs to the ARG7 family.</text>
</comment>
<gene>
    <name evidence="4" type="ORF">SAY87_028501</name>
    <name evidence="5" type="ORF">SAY87_028504</name>
</gene>
<accession>A0AAN7L1X7</accession>
<dbReference type="Pfam" id="PF02519">
    <property type="entry name" value="Auxin_inducible"/>
    <property type="match status" value="1"/>
</dbReference>
<dbReference type="EMBL" id="JAXIOK010000004">
    <property type="protein sequence ID" value="KAK4773485.1"/>
    <property type="molecule type" value="Genomic_DNA"/>
</dbReference>
<evidence type="ECO:0000313" key="4">
    <source>
        <dbReference type="EMBL" id="KAK4773482.1"/>
    </source>
</evidence>
<organism evidence="5 6">
    <name type="scientific">Trapa incisa</name>
    <dbReference type="NCBI Taxonomy" id="236973"/>
    <lineage>
        <taxon>Eukaryota</taxon>
        <taxon>Viridiplantae</taxon>
        <taxon>Streptophyta</taxon>
        <taxon>Embryophyta</taxon>
        <taxon>Tracheophyta</taxon>
        <taxon>Spermatophyta</taxon>
        <taxon>Magnoliopsida</taxon>
        <taxon>eudicotyledons</taxon>
        <taxon>Gunneridae</taxon>
        <taxon>Pentapetalae</taxon>
        <taxon>rosids</taxon>
        <taxon>malvids</taxon>
        <taxon>Myrtales</taxon>
        <taxon>Lythraceae</taxon>
        <taxon>Trapa</taxon>
    </lineage>
</organism>
<dbReference type="EMBL" id="JAXIOK010000004">
    <property type="protein sequence ID" value="KAK4773482.1"/>
    <property type="molecule type" value="Genomic_DNA"/>
</dbReference>